<organism evidence="2 3">
    <name type="scientific">Ferroglobus placidus (strain DSM 10642 / AEDII12DO)</name>
    <dbReference type="NCBI Taxonomy" id="589924"/>
    <lineage>
        <taxon>Archaea</taxon>
        <taxon>Methanobacteriati</taxon>
        <taxon>Methanobacteriota</taxon>
        <taxon>Archaeoglobi</taxon>
        <taxon>Archaeoglobales</taxon>
        <taxon>Archaeoglobaceae</taxon>
        <taxon>Ferroglobus</taxon>
    </lineage>
</organism>
<dbReference type="RefSeq" id="WP_012965085.1">
    <property type="nucleotide sequence ID" value="NC_013849.1"/>
</dbReference>
<gene>
    <name evidence="2" type="ordered locus">Ferp_0566</name>
</gene>
<dbReference type="STRING" id="589924.Ferp_0566"/>
<name>D3S3A6_FERPA</name>
<sequence>MSKRGGSSRKRKSNNAQLAEKAFLYAEKAPVIAYPGWESALNCHFMDLIAHYRICEARWCINNEIATEYEAFTYLYTASLATPFDREWYRIYFHLFKKFYGHLLSKMDDWDEWDGGELSDYEKQLLIDLRKWIFKKQMRVLSQMQKQRQMRKQRQGKSEAEQEKGEGVETGEVRE</sequence>
<dbReference type="HOGENOM" id="CLU_1529163_0_0_2"/>
<dbReference type="GeneID" id="8778067"/>
<evidence type="ECO:0000256" key="1">
    <source>
        <dbReference type="SAM" id="MobiDB-lite"/>
    </source>
</evidence>
<dbReference type="AlphaFoldDB" id="D3S3A6"/>
<evidence type="ECO:0000313" key="3">
    <source>
        <dbReference type="Proteomes" id="UP000002613"/>
    </source>
</evidence>
<evidence type="ECO:0000313" key="2">
    <source>
        <dbReference type="EMBL" id="ADC64739.1"/>
    </source>
</evidence>
<dbReference type="Proteomes" id="UP000002613">
    <property type="component" value="Chromosome"/>
</dbReference>
<accession>D3S3A6</accession>
<dbReference type="EMBL" id="CP001899">
    <property type="protein sequence ID" value="ADC64739.1"/>
    <property type="molecule type" value="Genomic_DNA"/>
</dbReference>
<reference evidence="3" key="1">
    <citation type="submission" date="2010-02" db="EMBL/GenBank/DDBJ databases">
        <title>Complete sequence of Ferroglobus placidus DSM 10642.</title>
        <authorList>
            <consortium name="US DOE Joint Genome Institute"/>
            <person name="Lucas S."/>
            <person name="Copeland A."/>
            <person name="Lapidus A."/>
            <person name="Cheng J.-F."/>
            <person name="Bruce D."/>
            <person name="Goodwin L."/>
            <person name="Pitluck S."/>
            <person name="Saunders E."/>
            <person name="Brettin T."/>
            <person name="Detter J.C."/>
            <person name="Han C."/>
            <person name="Tapia R."/>
            <person name="Larimer F."/>
            <person name="Land M."/>
            <person name="Hauser L."/>
            <person name="Kyrpides N."/>
            <person name="Ivanova N."/>
            <person name="Holmes D."/>
            <person name="Lovley D."/>
            <person name="Kyrpides N."/>
            <person name="Anderson I.J."/>
            <person name="Woyke T."/>
        </authorList>
    </citation>
    <scope>NUCLEOTIDE SEQUENCE [LARGE SCALE GENOMIC DNA]</scope>
    <source>
        <strain evidence="3">DSM 10642 / AEDII12DO</strain>
    </source>
</reference>
<reference evidence="2 3" key="2">
    <citation type="journal article" date="2011" name="Stand. Genomic Sci.">
        <title>Complete genome sequence of Ferroglobus placidus AEDII12DO.</title>
        <authorList>
            <person name="Anderson I."/>
            <person name="Risso C."/>
            <person name="Holmes D."/>
            <person name="Lucas S."/>
            <person name="Copeland A."/>
            <person name="Lapidus A."/>
            <person name="Cheng J.F."/>
            <person name="Bruce D."/>
            <person name="Goodwin L."/>
            <person name="Pitluck S."/>
            <person name="Saunders E."/>
            <person name="Brettin T."/>
            <person name="Detter J.C."/>
            <person name="Han C."/>
            <person name="Tapia R."/>
            <person name="Larimer F."/>
            <person name="Land M."/>
            <person name="Hauser L."/>
            <person name="Woyke T."/>
            <person name="Lovley D."/>
            <person name="Kyrpides N."/>
            <person name="Ivanova N."/>
        </authorList>
    </citation>
    <scope>NUCLEOTIDE SEQUENCE [LARGE SCALE GENOMIC DNA]</scope>
    <source>
        <strain evidence="3">DSM 10642 / AEDII12DO</strain>
    </source>
</reference>
<dbReference type="KEGG" id="fpl:Ferp_0566"/>
<dbReference type="PaxDb" id="589924-Ferp_0566"/>
<feature type="compositionally biased region" description="Basic and acidic residues" evidence="1">
    <location>
        <begin position="156"/>
        <end position="175"/>
    </location>
</feature>
<protein>
    <submittedName>
        <fullName evidence="2">Uncharacterized protein</fullName>
    </submittedName>
</protein>
<feature type="region of interest" description="Disordered" evidence="1">
    <location>
        <begin position="145"/>
        <end position="175"/>
    </location>
</feature>
<keyword evidence="3" id="KW-1185">Reference proteome</keyword>
<proteinExistence type="predicted"/>